<comment type="caution">
    <text evidence="1">The sequence shown here is derived from an EMBL/GenBank/DDBJ whole genome shotgun (WGS) entry which is preliminary data.</text>
</comment>
<evidence type="ECO:0000313" key="2">
    <source>
        <dbReference type="Proteomes" id="UP000005297"/>
    </source>
</evidence>
<reference evidence="1 2" key="1">
    <citation type="submission" date="2006-09" db="EMBL/GenBank/DDBJ databases">
        <authorList>
            <person name="Emerson D."/>
            <person name="Ferriera S."/>
            <person name="Johnson J."/>
            <person name="Kravitz S."/>
            <person name="Halpern A."/>
            <person name="Remington K."/>
            <person name="Beeson K."/>
            <person name="Tran B."/>
            <person name="Rogers Y.-H."/>
            <person name="Friedman R."/>
            <person name="Venter J.C."/>
        </authorList>
    </citation>
    <scope>NUCLEOTIDE SEQUENCE [LARGE SCALE GENOMIC DNA]</scope>
    <source>
        <strain evidence="1 2">PV-1</strain>
    </source>
</reference>
<dbReference type="HOGENOM" id="CLU_2717623_0_0_0"/>
<keyword evidence="2" id="KW-1185">Reference proteome</keyword>
<dbReference type="EMBL" id="AATS01000005">
    <property type="protein sequence ID" value="EAU54791.1"/>
    <property type="molecule type" value="Genomic_DNA"/>
</dbReference>
<gene>
    <name evidence="1" type="ORF">SPV1_08858</name>
</gene>
<dbReference type="InParanoid" id="Q0F093"/>
<dbReference type="AlphaFoldDB" id="Q0F093"/>
<protein>
    <recommendedName>
        <fullName evidence="3">Ribbon-helix-helix protein CopG domain-containing protein</fullName>
    </recommendedName>
</protein>
<evidence type="ECO:0000313" key="1">
    <source>
        <dbReference type="EMBL" id="EAU54791.1"/>
    </source>
</evidence>
<name>Q0F093_9PROT</name>
<evidence type="ECO:0008006" key="3">
    <source>
        <dbReference type="Google" id="ProtNLM"/>
    </source>
</evidence>
<sequence length="72" mass="8135">MPVELYNWIDRMAARRGMNRSQCVCALVEKARRSLAPKAKPEQPWTVHAAKAGEYLSVVIIMVDVQCMFGVL</sequence>
<organism evidence="1 2">
    <name type="scientific">Mariprofundus ferrooxydans PV-1</name>
    <dbReference type="NCBI Taxonomy" id="314345"/>
    <lineage>
        <taxon>Bacteria</taxon>
        <taxon>Pseudomonadati</taxon>
        <taxon>Pseudomonadota</taxon>
        <taxon>Candidatius Mariprofundia</taxon>
        <taxon>Mariprofundales</taxon>
        <taxon>Mariprofundaceae</taxon>
        <taxon>Mariprofundus</taxon>
    </lineage>
</organism>
<proteinExistence type="predicted"/>
<accession>Q0F093</accession>
<dbReference type="Proteomes" id="UP000005297">
    <property type="component" value="Unassembled WGS sequence"/>
</dbReference>